<evidence type="ECO:0000256" key="2">
    <source>
        <dbReference type="ARBA" id="ARBA00007163"/>
    </source>
</evidence>
<gene>
    <name evidence="11" type="primary">BZIP42</name>
    <name evidence="10" type="ORF">GLYMA_12G088700</name>
</gene>
<organism evidence="10">
    <name type="scientific">Glycine max</name>
    <name type="common">Soybean</name>
    <name type="synonym">Glycine hispida</name>
    <dbReference type="NCBI Taxonomy" id="3847"/>
    <lineage>
        <taxon>Eukaryota</taxon>
        <taxon>Viridiplantae</taxon>
        <taxon>Streptophyta</taxon>
        <taxon>Embryophyta</taxon>
        <taxon>Tracheophyta</taxon>
        <taxon>Spermatophyta</taxon>
        <taxon>Magnoliopsida</taxon>
        <taxon>eudicotyledons</taxon>
        <taxon>Gunneridae</taxon>
        <taxon>Pentapetalae</taxon>
        <taxon>rosids</taxon>
        <taxon>fabids</taxon>
        <taxon>Fabales</taxon>
        <taxon>Fabaceae</taxon>
        <taxon>Papilionoideae</taxon>
        <taxon>50 kb inversion clade</taxon>
        <taxon>NPAAA clade</taxon>
        <taxon>indigoferoid/millettioid clade</taxon>
        <taxon>Phaseoleae</taxon>
        <taxon>Glycine</taxon>
        <taxon>Glycine subgen. Soja</taxon>
    </lineage>
</organism>
<keyword evidence="3" id="KW-0805">Transcription regulation</keyword>
<dbReference type="InterPro" id="IPR025422">
    <property type="entry name" value="TGA_domain"/>
</dbReference>
<dbReference type="SMART" id="SM00338">
    <property type="entry name" value="BRLZ"/>
    <property type="match status" value="1"/>
</dbReference>
<keyword evidence="7" id="KW-0539">Nucleus</keyword>
<evidence type="ECO:0000256" key="4">
    <source>
        <dbReference type="ARBA" id="ARBA00023125"/>
    </source>
</evidence>
<comment type="subcellular location">
    <subcellularLocation>
        <location evidence="1">Nucleus</location>
    </subcellularLocation>
</comment>
<dbReference type="PROSITE" id="PS00036">
    <property type="entry name" value="BZIP_BASIC"/>
    <property type="match status" value="1"/>
</dbReference>
<keyword evidence="12" id="KW-1185">Reference proteome</keyword>
<dbReference type="InterPro" id="IPR004827">
    <property type="entry name" value="bZIP"/>
</dbReference>
<feature type="domain" description="DOG1" evidence="9">
    <location>
        <begin position="262"/>
        <end position="470"/>
    </location>
</feature>
<evidence type="ECO:0000256" key="8">
    <source>
        <dbReference type="SAM" id="MobiDB-lite"/>
    </source>
</evidence>
<dbReference type="RefSeq" id="XP_014620104.1">
    <property type="nucleotide sequence ID" value="XM_014764618.3"/>
</dbReference>
<dbReference type="EnsemblPlants" id="KRH25227">
    <property type="protein sequence ID" value="KRH25227"/>
    <property type="gene ID" value="GLYMA_12G088700"/>
</dbReference>
<dbReference type="GO" id="GO:0005634">
    <property type="term" value="C:nucleus"/>
    <property type="evidence" value="ECO:0007669"/>
    <property type="project" value="UniProtKB-SubCell"/>
</dbReference>
<comment type="similarity">
    <text evidence="2">Belongs to the bZIP family.</text>
</comment>
<feature type="compositionally biased region" description="Polar residues" evidence="8">
    <location>
        <begin position="87"/>
        <end position="114"/>
    </location>
</feature>
<dbReference type="Proteomes" id="UP000008827">
    <property type="component" value="Chromosome 12"/>
</dbReference>
<feature type="region of interest" description="Disordered" evidence="8">
    <location>
        <begin position="127"/>
        <end position="191"/>
    </location>
</feature>
<dbReference type="GO" id="GO:0000976">
    <property type="term" value="F:transcription cis-regulatory region binding"/>
    <property type="evidence" value="ECO:0007669"/>
    <property type="project" value="UniProtKB-ARBA"/>
</dbReference>
<keyword evidence="5" id="KW-0010">Activator</keyword>
<reference evidence="11" key="2">
    <citation type="submission" date="2018-02" db="UniProtKB">
        <authorList>
            <consortium name="EnsemblPlants"/>
        </authorList>
    </citation>
    <scope>IDENTIFICATION</scope>
    <source>
        <strain evidence="11">Williams 82</strain>
    </source>
</reference>
<dbReference type="InterPro" id="IPR046347">
    <property type="entry name" value="bZIP_sf"/>
</dbReference>
<evidence type="ECO:0000313" key="12">
    <source>
        <dbReference type="Proteomes" id="UP000008827"/>
    </source>
</evidence>
<dbReference type="RefSeq" id="XP_014620103.1">
    <property type="nucleotide sequence ID" value="XM_014764617.3"/>
</dbReference>
<name>A0A0R0HDY8_SOYBN</name>
<feature type="compositionally biased region" description="Polar residues" evidence="8">
    <location>
        <begin position="154"/>
        <end position="169"/>
    </location>
</feature>
<reference evidence="10 11" key="1">
    <citation type="journal article" date="2010" name="Nature">
        <title>Genome sequence of the palaeopolyploid soybean.</title>
        <authorList>
            <person name="Schmutz J."/>
            <person name="Cannon S.B."/>
            <person name="Schlueter J."/>
            <person name="Ma J."/>
            <person name="Mitros T."/>
            <person name="Nelson W."/>
            <person name="Hyten D.L."/>
            <person name="Song Q."/>
            <person name="Thelen J.J."/>
            <person name="Cheng J."/>
            <person name="Xu D."/>
            <person name="Hellsten U."/>
            <person name="May G.D."/>
            <person name="Yu Y."/>
            <person name="Sakurai T."/>
            <person name="Umezawa T."/>
            <person name="Bhattacharyya M.K."/>
            <person name="Sandhu D."/>
            <person name="Valliyodan B."/>
            <person name="Lindquist E."/>
            <person name="Peto M."/>
            <person name="Grant D."/>
            <person name="Shu S."/>
            <person name="Goodstein D."/>
            <person name="Barry K."/>
            <person name="Futrell-Griggs M."/>
            <person name="Abernathy B."/>
            <person name="Du J."/>
            <person name="Tian Z."/>
            <person name="Zhu L."/>
            <person name="Gill N."/>
            <person name="Joshi T."/>
            <person name="Libault M."/>
            <person name="Sethuraman A."/>
            <person name="Zhang X.-C."/>
            <person name="Shinozaki K."/>
            <person name="Nguyen H.T."/>
            <person name="Wing R.A."/>
            <person name="Cregan P."/>
            <person name="Specht J."/>
            <person name="Grimwood J."/>
            <person name="Rokhsar D."/>
            <person name="Stacey G."/>
            <person name="Shoemaker R.C."/>
            <person name="Jackson S.A."/>
        </authorList>
    </citation>
    <scope>NUCLEOTIDE SEQUENCE [LARGE SCALE GENOMIC DNA]</scope>
    <source>
        <strain evidence="11">cv. Williams 82</strain>
        <tissue evidence="10">Callus</tissue>
    </source>
</reference>
<evidence type="ECO:0000259" key="9">
    <source>
        <dbReference type="PROSITE" id="PS51806"/>
    </source>
</evidence>
<evidence type="ECO:0000256" key="5">
    <source>
        <dbReference type="ARBA" id="ARBA00023159"/>
    </source>
</evidence>
<dbReference type="Gene3D" id="1.20.5.170">
    <property type="match status" value="1"/>
</dbReference>
<dbReference type="Pfam" id="PF00170">
    <property type="entry name" value="bZIP_1"/>
    <property type="match status" value="1"/>
</dbReference>
<accession>A0A0R0HDY8</accession>
<evidence type="ECO:0000256" key="6">
    <source>
        <dbReference type="ARBA" id="ARBA00023163"/>
    </source>
</evidence>
<dbReference type="AlphaFoldDB" id="A0A0R0HDY8"/>
<protein>
    <recommendedName>
        <fullName evidence="9">DOG1 domain-containing protein</fullName>
    </recommendedName>
</protein>
<dbReference type="SUPFAM" id="SSF57959">
    <property type="entry name" value="Leucine zipper domain"/>
    <property type="match status" value="1"/>
</dbReference>
<evidence type="ECO:0000256" key="3">
    <source>
        <dbReference type="ARBA" id="ARBA00023015"/>
    </source>
</evidence>
<feature type="compositionally biased region" description="Low complexity" evidence="8">
    <location>
        <begin position="143"/>
        <end position="153"/>
    </location>
</feature>
<reference evidence="10" key="3">
    <citation type="submission" date="2018-07" db="EMBL/GenBank/DDBJ databases">
        <title>WGS assembly of Glycine max.</title>
        <authorList>
            <person name="Schmutz J."/>
            <person name="Cannon S."/>
            <person name="Schlueter J."/>
            <person name="Ma J."/>
            <person name="Mitros T."/>
            <person name="Nelson W."/>
            <person name="Hyten D."/>
            <person name="Song Q."/>
            <person name="Thelen J."/>
            <person name="Cheng J."/>
            <person name="Xu D."/>
            <person name="Hellsten U."/>
            <person name="May G."/>
            <person name="Yu Y."/>
            <person name="Sakurai T."/>
            <person name="Umezawa T."/>
            <person name="Bhattacharyya M."/>
            <person name="Sandhu D."/>
            <person name="Valliyodan B."/>
            <person name="Lindquist E."/>
            <person name="Peto M."/>
            <person name="Grant D."/>
            <person name="Shu S."/>
            <person name="Goodstein D."/>
            <person name="Barry K."/>
            <person name="Futrell-Griggs M."/>
            <person name="Abernathy B."/>
            <person name="Du J."/>
            <person name="Tian Z."/>
            <person name="Zhu L."/>
            <person name="Gill N."/>
            <person name="Joshi T."/>
            <person name="Libault M."/>
            <person name="Sethuraman A."/>
            <person name="Zhang X."/>
            <person name="Shinozaki K."/>
            <person name="Nguyen H."/>
            <person name="Wing R."/>
            <person name="Cregan P."/>
            <person name="Specht J."/>
            <person name="Grimwood J."/>
            <person name="Rokhsar D."/>
            <person name="Stacey G."/>
            <person name="Shoemaker R."/>
            <person name="Jackson S."/>
        </authorList>
    </citation>
    <scope>NUCLEOTIDE SEQUENCE</scope>
    <source>
        <tissue evidence="10">Callus</tissue>
    </source>
</reference>
<dbReference type="STRING" id="3847.A0A0R0HDY8"/>
<feature type="region of interest" description="Disordered" evidence="8">
    <location>
        <begin position="81"/>
        <end position="114"/>
    </location>
</feature>
<dbReference type="GO" id="GO:0003700">
    <property type="term" value="F:DNA-binding transcription factor activity"/>
    <property type="evidence" value="ECO:0007669"/>
    <property type="project" value="InterPro"/>
</dbReference>
<dbReference type="EMBL" id="CM000845">
    <property type="protein sequence ID" value="KRH25227.1"/>
    <property type="molecule type" value="Genomic_DNA"/>
</dbReference>
<dbReference type="ExpressionAtlas" id="A0A0R0HDY8">
    <property type="expression patterns" value="baseline and differential"/>
</dbReference>
<dbReference type="FunFam" id="1.20.5.170:FF:000019">
    <property type="entry name" value="BZIP family transcription factor"/>
    <property type="match status" value="1"/>
</dbReference>
<keyword evidence="4" id="KW-0238">DNA-binding</keyword>
<dbReference type="RefSeq" id="XP_006592326.2">
    <property type="nucleotide sequence ID" value="XM_006592263.4"/>
</dbReference>
<proteinExistence type="inferred from homology"/>
<dbReference type="PANTHER" id="PTHR45693:SF9">
    <property type="entry name" value="TRANSCRIPTION FACTOR TGA9"/>
    <property type="match status" value="1"/>
</dbReference>
<dbReference type="GO" id="GO:0006351">
    <property type="term" value="P:DNA-templated transcription"/>
    <property type="evidence" value="ECO:0007669"/>
    <property type="project" value="InterPro"/>
</dbReference>
<sequence length="501" mass="55253">MASQRIGETGLSESGPSSHHVPYGVLHGISTSSGLINQGSAFDFGELEEAIVLQGIKIRNDEAKASALFTGRPSATLEMFPSWPMRFQQTSRGGSKSGGESTDSGSGVNTLSTKNELRFETESPISIKASPSDHHQAFDQHLQQQQQQQQQQQETATAGTSSQNQSAAKSPQEKRKGAGSTSEKPLDAKVLNDTHKHIYTLRRLAQNREAARKSRLRKKAYVQQLESSRLKLTHLEQDLQRARSQGVFMGCGGAGGSLSSGAAMFDMEYARWLEDDQRHMMELRSGLQVPLPDGELRVIVDGYLSHYDEVFRLKGVAVKTDVFHLINGMWTSPAERCFLWIGGFKPSELITMLIPQLEPLVEQQIMGIHGLRHSLVQAEEALTQGLEQLQQSLVDTIAGSPVADGVQQMVAAMGKLGNLEGFVSQADNLRQITLHQLCRLLTVRQAARCFLVIGEYYGRLRALSSLWASRPRETLISDDNSCQTTTELQMVQSSQNHFSSF</sequence>
<dbReference type="Pfam" id="PF14144">
    <property type="entry name" value="DOG1"/>
    <property type="match status" value="1"/>
</dbReference>
<dbReference type="Gramene" id="KRH25227">
    <property type="protein sequence ID" value="KRH25227"/>
    <property type="gene ID" value="GLYMA_12G088700"/>
</dbReference>
<keyword evidence="6" id="KW-0804">Transcription</keyword>
<evidence type="ECO:0000256" key="7">
    <source>
        <dbReference type="ARBA" id="ARBA00023242"/>
    </source>
</evidence>
<evidence type="ECO:0000313" key="10">
    <source>
        <dbReference type="EMBL" id="KRH25227.1"/>
    </source>
</evidence>
<dbReference type="PANTHER" id="PTHR45693">
    <property type="entry name" value="TRANSCRIPTION FACTOR TGA9"/>
    <property type="match status" value="1"/>
</dbReference>
<dbReference type="OrthoDB" id="2015618at2759"/>
<dbReference type="SMR" id="A0A0R0HDY8"/>
<evidence type="ECO:0000313" key="11">
    <source>
        <dbReference type="EnsemblPlants" id="KRH25227"/>
    </source>
</evidence>
<dbReference type="GeneID" id="100101904"/>
<evidence type="ECO:0000256" key="1">
    <source>
        <dbReference type="ARBA" id="ARBA00004123"/>
    </source>
</evidence>
<dbReference type="PROSITE" id="PS51806">
    <property type="entry name" value="DOG1"/>
    <property type="match status" value="1"/>
</dbReference>